<evidence type="ECO:0000256" key="9">
    <source>
        <dbReference type="ARBA" id="ARBA00023136"/>
    </source>
</evidence>
<keyword evidence="4" id="KW-1003">Cell membrane</keyword>
<dbReference type="GO" id="GO:0015031">
    <property type="term" value="P:protein transport"/>
    <property type="evidence" value="ECO:0007669"/>
    <property type="project" value="UniProtKB-KW"/>
</dbReference>
<evidence type="ECO:0000256" key="6">
    <source>
        <dbReference type="ARBA" id="ARBA00022927"/>
    </source>
</evidence>
<dbReference type="Proteomes" id="UP000481852">
    <property type="component" value="Unassembled WGS sequence"/>
</dbReference>
<comment type="caution">
    <text evidence="12">The sequence shown here is derived from an EMBL/GenBank/DDBJ whole genome shotgun (WGS) entry which is preliminary data.</text>
</comment>
<evidence type="ECO:0000256" key="8">
    <source>
        <dbReference type="ARBA" id="ARBA00023010"/>
    </source>
</evidence>
<accession>A0A6L5X3J8</accession>
<dbReference type="EMBL" id="VULZ01000003">
    <property type="protein sequence ID" value="MSS14185.1"/>
    <property type="molecule type" value="Genomic_DNA"/>
</dbReference>
<dbReference type="PANTHER" id="PTHR33909:SF1">
    <property type="entry name" value="SEC TRANSLOCON ACCESSORY COMPLEX SUBUNIT YAJC"/>
    <property type="match status" value="1"/>
</dbReference>
<evidence type="ECO:0000313" key="12">
    <source>
        <dbReference type="EMBL" id="MSS14185.1"/>
    </source>
</evidence>
<keyword evidence="9 11" id="KW-0472">Membrane</keyword>
<evidence type="ECO:0000313" key="13">
    <source>
        <dbReference type="Proteomes" id="UP000481852"/>
    </source>
</evidence>
<evidence type="ECO:0000256" key="5">
    <source>
        <dbReference type="ARBA" id="ARBA00022692"/>
    </source>
</evidence>
<keyword evidence="13" id="KW-1185">Reference proteome</keyword>
<dbReference type="GO" id="GO:0005886">
    <property type="term" value="C:plasma membrane"/>
    <property type="evidence" value="ECO:0007669"/>
    <property type="project" value="UniProtKB-SubCell"/>
</dbReference>
<organism evidence="12 13">
    <name type="scientific">Porcincola intestinalis</name>
    <dbReference type="NCBI Taxonomy" id="2606632"/>
    <lineage>
        <taxon>Bacteria</taxon>
        <taxon>Bacillati</taxon>
        <taxon>Bacillota</taxon>
        <taxon>Clostridia</taxon>
        <taxon>Lachnospirales</taxon>
        <taxon>Lachnospiraceae</taxon>
        <taxon>Porcincola</taxon>
    </lineage>
</organism>
<feature type="transmembrane region" description="Helical" evidence="11">
    <location>
        <begin position="28"/>
        <end position="44"/>
    </location>
</feature>
<name>A0A6L5X3J8_9FIRM</name>
<comment type="similarity">
    <text evidence="2">Belongs to the YajC family.</text>
</comment>
<keyword evidence="8" id="KW-0811">Translocation</keyword>
<dbReference type="InterPro" id="IPR003849">
    <property type="entry name" value="Preprotein_translocase_YajC"/>
</dbReference>
<evidence type="ECO:0000256" key="3">
    <source>
        <dbReference type="ARBA" id="ARBA00022448"/>
    </source>
</evidence>
<dbReference type="PANTHER" id="PTHR33909">
    <property type="entry name" value="SEC TRANSLOCON ACCESSORY COMPLEX SUBUNIT YAJC"/>
    <property type="match status" value="1"/>
</dbReference>
<protein>
    <submittedName>
        <fullName evidence="12">Preprotein translocase subunit YajC</fullName>
    </submittedName>
</protein>
<comment type="subcellular location">
    <subcellularLocation>
        <location evidence="1">Cell membrane</location>
        <topology evidence="1">Single-pass membrane protein</topology>
    </subcellularLocation>
</comment>
<evidence type="ECO:0000256" key="11">
    <source>
        <dbReference type="SAM" id="Phobius"/>
    </source>
</evidence>
<evidence type="ECO:0000256" key="4">
    <source>
        <dbReference type="ARBA" id="ARBA00022475"/>
    </source>
</evidence>
<dbReference type="PRINTS" id="PR01853">
    <property type="entry name" value="YAJCTRNLCASE"/>
</dbReference>
<reference evidence="12 13" key="1">
    <citation type="submission" date="2019-08" db="EMBL/GenBank/DDBJ databases">
        <title>In-depth cultivation of the pig gut microbiome towards novel bacterial diversity and tailored functional studies.</title>
        <authorList>
            <person name="Wylensek D."/>
            <person name="Hitch T.C.A."/>
            <person name="Clavel T."/>
        </authorList>
    </citation>
    <scope>NUCLEOTIDE SEQUENCE [LARGE SCALE GENOMIC DNA]</scope>
    <source>
        <strain evidence="12 13">Oil+RF-744-WCA-WT-11</strain>
    </source>
</reference>
<dbReference type="NCBIfam" id="TIGR00739">
    <property type="entry name" value="yajC"/>
    <property type="match status" value="1"/>
</dbReference>
<keyword evidence="3" id="KW-0813">Transport</keyword>
<evidence type="ECO:0000256" key="7">
    <source>
        <dbReference type="ARBA" id="ARBA00022989"/>
    </source>
</evidence>
<sequence length="177" mass="19136">MNSALLPVSVLTAGGSSAAAGGGGLFMMIIYMVIIFGAMYFFAIRPQKKEQKRLQTMISQMEVGDTVVTTSGFYGIVIAVDEEDCIVEFGNNKNCRIPMRKSAIAEIEKASDSAPASSEPEKTTESAAPKKAAVKGPRAAAREAKEAMKQARIQEKEKAVEENKAAREAKEEKKEQQ</sequence>
<keyword evidence="7 11" id="KW-1133">Transmembrane helix</keyword>
<evidence type="ECO:0000256" key="2">
    <source>
        <dbReference type="ARBA" id="ARBA00006742"/>
    </source>
</evidence>
<evidence type="ECO:0000256" key="1">
    <source>
        <dbReference type="ARBA" id="ARBA00004162"/>
    </source>
</evidence>
<keyword evidence="5 11" id="KW-0812">Transmembrane</keyword>
<proteinExistence type="inferred from homology"/>
<feature type="region of interest" description="Disordered" evidence="10">
    <location>
        <begin position="108"/>
        <end position="177"/>
    </location>
</feature>
<dbReference type="AlphaFoldDB" id="A0A6L5X3J8"/>
<feature type="compositionally biased region" description="Basic and acidic residues" evidence="10">
    <location>
        <begin position="140"/>
        <end position="177"/>
    </location>
</feature>
<dbReference type="Pfam" id="PF02699">
    <property type="entry name" value="YajC"/>
    <property type="match status" value="1"/>
</dbReference>
<gene>
    <name evidence="12" type="primary">yajC</name>
    <name evidence="12" type="ORF">FYJ35_03860</name>
</gene>
<keyword evidence="6" id="KW-0653">Protein transport</keyword>
<evidence type="ECO:0000256" key="10">
    <source>
        <dbReference type="SAM" id="MobiDB-lite"/>
    </source>
</evidence>
<dbReference type="SMART" id="SM01323">
    <property type="entry name" value="YajC"/>
    <property type="match status" value="1"/>
</dbReference>